<protein>
    <submittedName>
        <fullName evidence="2">Uncharacterized protein</fullName>
    </submittedName>
</protein>
<reference evidence="2" key="2">
    <citation type="journal article" date="2015" name="Data Brief">
        <title>Shoot transcriptome of the giant reed, Arundo donax.</title>
        <authorList>
            <person name="Barrero R.A."/>
            <person name="Guerrero F.D."/>
            <person name="Moolhuijzen P."/>
            <person name="Goolsby J.A."/>
            <person name="Tidwell J."/>
            <person name="Bellgard S.E."/>
            <person name="Bellgard M.I."/>
        </authorList>
    </citation>
    <scope>NUCLEOTIDE SEQUENCE</scope>
    <source>
        <tissue evidence="2">Shoot tissue taken approximately 20 cm above the soil surface</tissue>
    </source>
</reference>
<reference evidence="2" key="1">
    <citation type="submission" date="2014-09" db="EMBL/GenBank/DDBJ databases">
        <authorList>
            <person name="Magalhaes I.L.F."/>
            <person name="Oliveira U."/>
            <person name="Santos F.R."/>
            <person name="Vidigal T.H.D.A."/>
            <person name="Brescovit A.D."/>
            <person name="Santos A.J."/>
        </authorList>
    </citation>
    <scope>NUCLEOTIDE SEQUENCE</scope>
    <source>
        <tissue evidence="2">Shoot tissue taken approximately 20 cm above the soil surface</tissue>
    </source>
</reference>
<evidence type="ECO:0000256" key="1">
    <source>
        <dbReference type="SAM" id="MobiDB-lite"/>
    </source>
</evidence>
<dbReference type="AlphaFoldDB" id="A0A0A9E475"/>
<organism evidence="2">
    <name type="scientific">Arundo donax</name>
    <name type="common">Giant reed</name>
    <name type="synonym">Donax arundinaceus</name>
    <dbReference type="NCBI Taxonomy" id="35708"/>
    <lineage>
        <taxon>Eukaryota</taxon>
        <taxon>Viridiplantae</taxon>
        <taxon>Streptophyta</taxon>
        <taxon>Embryophyta</taxon>
        <taxon>Tracheophyta</taxon>
        <taxon>Spermatophyta</taxon>
        <taxon>Magnoliopsida</taxon>
        <taxon>Liliopsida</taxon>
        <taxon>Poales</taxon>
        <taxon>Poaceae</taxon>
        <taxon>PACMAD clade</taxon>
        <taxon>Arundinoideae</taxon>
        <taxon>Arundineae</taxon>
        <taxon>Arundo</taxon>
    </lineage>
</organism>
<dbReference type="EMBL" id="GBRH01205225">
    <property type="protein sequence ID" value="JAD92670.1"/>
    <property type="molecule type" value="Transcribed_RNA"/>
</dbReference>
<sequence length="26" mass="2954">MTLSSQKTILVPTRNENLHADNSNRN</sequence>
<proteinExistence type="predicted"/>
<name>A0A0A9E475_ARUDO</name>
<feature type="region of interest" description="Disordered" evidence="1">
    <location>
        <begin position="1"/>
        <end position="26"/>
    </location>
</feature>
<evidence type="ECO:0000313" key="2">
    <source>
        <dbReference type="EMBL" id="JAD92670.1"/>
    </source>
</evidence>
<feature type="compositionally biased region" description="Basic and acidic residues" evidence="1">
    <location>
        <begin position="16"/>
        <end position="26"/>
    </location>
</feature>
<dbReference type="EMBL" id="GBRH01282451">
    <property type="protein sequence ID" value="JAD15444.1"/>
    <property type="molecule type" value="Transcribed_RNA"/>
</dbReference>
<accession>A0A0A9E475</accession>